<comment type="caution">
    <text evidence="1">The sequence shown here is derived from an EMBL/GenBank/DDBJ whole genome shotgun (WGS) entry which is preliminary data.</text>
</comment>
<evidence type="ECO:0000313" key="2">
    <source>
        <dbReference type="Proteomes" id="UP000268007"/>
    </source>
</evidence>
<gene>
    <name evidence="1" type="ORF">BDD43_1214</name>
</gene>
<proteinExistence type="predicted"/>
<dbReference type="Proteomes" id="UP000268007">
    <property type="component" value="Unassembled WGS sequence"/>
</dbReference>
<dbReference type="AlphaFoldDB" id="A0A495IWM1"/>
<name>A0A495IWM1_9SPHI</name>
<sequence length="101" mass="11690">MDAILAENDRDDQVSTQKIKCRPHPVGKPFGSQLSSTQSKYCIHKKTFGDNCQLDNNILALMLHFTQLGKAVSDSISDRLVNYRRVLHKFRLDMYTLMYRL</sequence>
<dbReference type="RefSeq" id="WP_147425580.1">
    <property type="nucleotide sequence ID" value="NZ_RBKU01000001.1"/>
</dbReference>
<evidence type="ECO:0000313" key="1">
    <source>
        <dbReference type="EMBL" id="RKR81070.1"/>
    </source>
</evidence>
<reference evidence="1 2" key="1">
    <citation type="submission" date="2018-10" db="EMBL/GenBank/DDBJ databases">
        <title>Genomic Encyclopedia of Archaeal and Bacterial Type Strains, Phase II (KMG-II): from individual species to whole genera.</title>
        <authorList>
            <person name="Goeker M."/>
        </authorList>
    </citation>
    <scope>NUCLEOTIDE SEQUENCE [LARGE SCALE GENOMIC DNA]</scope>
    <source>
        <strain evidence="1 2">DSM 18602</strain>
    </source>
</reference>
<keyword evidence="2" id="KW-1185">Reference proteome</keyword>
<protein>
    <submittedName>
        <fullName evidence="1">Uncharacterized protein</fullName>
    </submittedName>
</protein>
<organism evidence="1 2">
    <name type="scientific">Mucilaginibacter gracilis</name>
    <dbReference type="NCBI Taxonomy" id="423350"/>
    <lineage>
        <taxon>Bacteria</taxon>
        <taxon>Pseudomonadati</taxon>
        <taxon>Bacteroidota</taxon>
        <taxon>Sphingobacteriia</taxon>
        <taxon>Sphingobacteriales</taxon>
        <taxon>Sphingobacteriaceae</taxon>
        <taxon>Mucilaginibacter</taxon>
    </lineage>
</organism>
<accession>A0A495IWM1</accession>
<dbReference type="EMBL" id="RBKU01000001">
    <property type="protein sequence ID" value="RKR81070.1"/>
    <property type="molecule type" value="Genomic_DNA"/>
</dbReference>